<evidence type="ECO:0000313" key="1">
    <source>
        <dbReference type="EMBL" id="WZN59835.1"/>
    </source>
</evidence>
<dbReference type="GO" id="GO:0017119">
    <property type="term" value="C:Golgi transport complex"/>
    <property type="evidence" value="ECO:0007669"/>
    <property type="project" value="InterPro"/>
</dbReference>
<accession>A0AAX4P198</accession>
<reference evidence="1 2" key="1">
    <citation type="submission" date="2024-03" db="EMBL/GenBank/DDBJ databases">
        <title>Complete genome sequence of the green alga Chloropicon roscoffensis RCC1871.</title>
        <authorList>
            <person name="Lemieux C."/>
            <person name="Pombert J.-F."/>
            <person name="Otis C."/>
            <person name="Turmel M."/>
        </authorList>
    </citation>
    <scope>NUCLEOTIDE SEQUENCE [LARGE SCALE GENOMIC DNA]</scope>
    <source>
        <strain evidence="1 2">RCC1871</strain>
    </source>
</reference>
<gene>
    <name evidence="1" type="ORF">HKI87_02g13630</name>
</gene>
<evidence type="ECO:0000313" key="2">
    <source>
        <dbReference type="Proteomes" id="UP001472866"/>
    </source>
</evidence>
<keyword evidence="2" id="KW-1185">Reference proteome</keyword>
<organism evidence="1 2">
    <name type="scientific">Chloropicon roscoffensis</name>
    <dbReference type="NCBI Taxonomy" id="1461544"/>
    <lineage>
        <taxon>Eukaryota</taxon>
        <taxon>Viridiplantae</taxon>
        <taxon>Chlorophyta</taxon>
        <taxon>Chloropicophyceae</taxon>
        <taxon>Chloropicales</taxon>
        <taxon>Chloropicaceae</taxon>
        <taxon>Chloropicon</taxon>
    </lineage>
</organism>
<dbReference type="EMBL" id="CP151502">
    <property type="protein sequence ID" value="WZN59835.1"/>
    <property type="molecule type" value="Genomic_DNA"/>
</dbReference>
<dbReference type="Proteomes" id="UP001472866">
    <property type="component" value="Chromosome 02"/>
</dbReference>
<sequence>MAGGKAMMDREVFGVSTADFDVQGFVSESLTGSTTASHVVAHLDEDLKRLDEDLKGEILLRQEGLLQSLDSLGDVEAFVAKQLKVSANELTVGAKQIKEEQRRALDQLKELVELRDRALDQLGLVTTTTSFRRALMDLRKLVPTADNAAPLSLEQAAKAAKLLAHLEELRVLHPRLAHVDIVSDNFPFMNAVRKDVLSLARDAIRSAAADDYADARLAFQVLGDLNELSGWTSAWIAEASATLESELSAALKDLPSLAAFLKSQKRQLDRARVLDRTVQGAAGLEDALRAKIKRALGATAKLEAGAFPEVIKLVKDHVPELLGGLDAARKAWRASQAGKLKRHTDTLWPSRETRALPTQSDVKRWSSEVLQVLSVTADLREDAADAVAKAVTMLAERARGSIVSGSEVSRVSGPATAGTRRNSELSNTLVTLREGLLQMGATTASLTNAIGVVEEVAVEAIAPLFQALRDLLASSVATLHEEDWVRRGTGDDTSVYLSTLLHSLHHVRREYLHRLTTSATANALVTKLASSTLSAFTRHASLVRAGPSARASLAGDMREVERAVGSNLCPLEALGEPLLAFRAFAAVLETETGDLGGREADLRAAPQADLVHHLLTRLPAAMQSPQEASGLPAAKYVVWMDQHSTPEVLRAAGEAVEGFRTGAEGEAAQALSVATAAIERALIQ</sequence>
<dbReference type="PANTHER" id="PTHR13228">
    <property type="entry name" value="CONSERVED OLIGOMERIC GOLGI COMPLEX COMPONENT 5"/>
    <property type="match status" value="1"/>
</dbReference>
<dbReference type="InterPro" id="IPR019465">
    <property type="entry name" value="Cog5"/>
</dbReference>
<protein>
    <submittedName>
        <fullName evidence="1">Subunit 5 of oligomeric Golgi complex</fullName>
    </submittedName>
</protein>
<dbReference type="GO" id="GO:0006891">
    <property type="term" value="P:intra-Golgi vesicle-mediated transport"/>
    <property type="evidence" value="ECO:0007669"/>
    <property type="project" value="InterPro"/>
</dbReference>
<proteinExistence type="predicted"/>
<name>A0AAX4P198_9CHLO</name>
<dbReference type="PANTHER" id="PTHR13228:SF3">
    <property type="entry name" value="CONSERVED OLIGOMERIC GOLGI COMPLEX SUBUNIT 5"/>
    <property type="match status" value="1"/>
</dbReference>
<dbReference type="AlphaFoldDB" id="A0AAX4P198"/>